<evidence type="ECO:0000313" key="1">
    <source>
        <dbReference type="EMBL" id="PWN54464.1"/>
    </source>
</evidence>
<dbReference type="EMBL" id="KZ819684">
    <property type="protein sequence ID" value="PWN54464.1"/>
    <property type="molecule type" value="Genomic_DNA"/>
</dbReference>
<sequence length="158" mass="17232">MRFSATYLPLVTLATLAMAAPTVEDHRQYRDSSPTNLGQITIPFAVPFFTQGPVSLQIPNPFRHSPEEFDYSAHSQKAFDSAQSAYDQAAKAYREAADRLEGLYSELSDQVNHLGSSFGDPGDICPDMKVSCVKDGKTVGDIGKKSFCRSGVVCSQCQ</sequence>
<gene>
    <name evidence="1" type="ORF">IE53DRAFT_70924</name>
</gene>
<evidence type="ECO:0000313" key="2">
    <source>
        <dbReference type="Proteomes" id="UP000245626"/>
    </source>
</evidence>
<keyword evidence="2" id="KW-1185">Reference proteome</keyword>
<proteinExistence type="predicted"/>
<reference evidence="1 2" key="1">
    <citation type="journal article" date="2018" name="Mol. Biol. Evol.">
        <title>Broad Genomic Sampling Reveals a Smut Pathogenic Ancestry of the Fungal Clade Ustilaginomycotina.</title>
        <authorList>
            <person name="Kijpornyongpan T."/>
            <person name="Mondo S.J."/>
            <person name="Barry K."/>
            <person name="Sandor L."/>
            <person name="Lee J."/>
            <person name="Lipzen A."/>
            <person name="Pangilinan J."/>
            <person name="LaButti K."/>
            <person name="Hainaut M."/>
            <person name="Henrissat B."/>
            <person name="Grigoriev I.V."/>
            <person name="Spatafora J.W."/>
            <person name="Aime M.C."/>
        </authorList>
    </citation>
    <scope>NUCLEOTIDE SEQUENCE [LARGE SCALE GENOMIC DNA]</scope>
    <source>
        <strain evidence="1 2">SA 807</strain>
    </source>
</reference>
<organism evidence="1 2">
    <name type="scientific">Violaceomyces palustris</name>
    <dbReference type="NCBI Taxonomy" id="1673888"/>
    <lineage>
        <taxon>Eukaryota</taxon>
        <taxon>Fungi</taxon>
        <taxon>Dikarya</taxon>
        <taxon>Basidiomycota</taxon>
        <taxon>Ustilaginomycotina</taxon>
        <taxon>Ustilaginomycetes</taxon>
        <taxon>Violaceomycetales</taxon>
        <taxon>Violaceomycetaceae</taxon>
        <taxon>Violaceomyces</taxon>
    </lineage>
</organism>
<dbReference type="Proteomes" id="UP000245626">
    <property type="component" value="Unassembled WGS sequence"/>
</dbReference>
<name>A0ACD0P8S6_9BASI</name>
<accession>A0ACD0P8S6</accession>
<protein>
    <submittedName>
        <fullName evidence="1">Uncharacterized protein</fullName>
    </submittedName>
</protein>